<comment type="caution">
    <text evidence="4">The sequence shown here is derived from an EMBL/GenBank/DDBJ whole genome shotgun (WGS) entry which is preliminary data.</text>
</comment>
<evidence type="ECO:0000256" key="2">
    <source>
        <dbReference type="SAM" id="Phobius"/>
    </source>
</evidence>
<name>A0ABU9D997_9PROT</name>
<feature type="compositionally biased region" description="Low complexity" evidence="1">
    <location>
        <begin position="673"/>
        <end position="684"/>
    </location>
</feature>
<evidence type="ECO:0000313" key="5">
    <source>
        <dbReference type="Proteomes" id="UP001446205"/>
    </source>
</evidence>
<gene>
    <name evidence="4" type="ORF">WOB96_05830</name>
</gene>
<feature type="transmembrane region" description="Helical" evidence="2">
    <location>
        <begin position="601"/>
        <end position="620"/>
    </location>
</feature>
<sequence length="707" mass="73010">MRRSAATIITTLLFMLLPGLAQASPWYDPDPSDDSVGLVTKIFGSVVDAVLPGAGGAMPQVDLGPMFMVFNAAVMAFGAMLVTYGMVVGTMQTAHDGEVLGKRWSSVWVPIRSAAGMGAVIPLASGFSVIQMIVIWFALQGVGVANLVWDKAVTSLGSNASLVGSIQAPDVTPVASGMLKAMACSKALNAQFQAAGLSTKIEAITIPAYTSANGSTFTGVSWGDPTGQYSRAMCGSVTWKTGNQDESTLQAAITSSQTIALHALVVALDPLATKLVAGDPNVPKNTFRTAIETYRSTLLQTAQTALANTANPAAQQFVTEARAGGWLHAGEYYMTMARINSQAKSAMDDVPQPVMADILGDLPMEMRPEMEFAMGRVDSYLAKASQPNDQQAQPGPKESDSAVEKALAKIGRATSGTLALLKGDPIRLAGENPVLTAKSLGDGIMDAGGTAGLAVMAAAGAGGAVPLVGGAAGAVSGMIGPMVSTILLGLATLGALLSVWLPMMPYVLWIGAIAGWLVFLLEAVIAAPLWAVMHAKQDGEGLAGSNIQGYMLLLSLIMRPTLMVFGFISAVLLVSVLGAFVNATFGHAFAGSQAGGWFSGIFGPLGAIVVYVALIMAVVWKGFGLIHVVPDRILRWVGGGDEGLGEEQIGHQAQHGHTAAVAVMSGAGHRGADAATTRGAGQQRGARERSPAPGKSSEVHVAEDRRQ</sequence>
<evidence type="ECO:0000256" key="1">
    <source>
        <dbReference type="SAM" id="MobiDB-lite"/>
    </source>
</evidence>
<keyword evidence="3" id="KW-0732">Signal</keyword>
<feature type="transmembrane region" description="Helical" evidence="2">
    <location>
        <begin position="482"/>
        <end position="501"/>
    </location>
</feature>
<feature type="transmembrane region" description="Helical" evidence="2">
    <location>
        <begin position="453"/>
        <end position="475"/>
    </location>
</feature>
<proteinExistence type="predicted"/>
<keyword evidence="2" id="KW-1133">Transmembrane helix</keyword>
<protein>
    <submittedName>
        <fullName evidence="4">DotA/TraY family protein</fullName>
    </submittedName>
</protein>
<feature type="region of interest" description="Disordered" evidence="1">
    <location>
        <begin position="670"/>
        <end position="707"/>
    </location>
</feature>
<accession>A0ABU9D997</accession>
<feature type="transmembrane region" description="Helical" evidence="2">
    <location>
        <begin position="115"/>
        <end position="139"/>
    </location>
</feature>
<keyword evidence="2" id="KW-0812">Transmembrane</keyword>
<dbReference type="Proteomes" id="UP001446205">
    <property type="component" value="Unassembled WGS sequence"/>
</dbReference>
<reference evidence="4 5" key="1">
    <citation type="submission" date="2024-04" db="EMBL/GenBank/DDBJ databases">
        <authorList>
            <person name="Abashina T."/>
            <person name="Shaikin A."/>
        </authorList>
    </citation>
    <scope>NUCLEOTIDE SEQUENCE [LARGE SCALE GENOMIC DNA]</scope>
    <source>
        <strain evidence="4 5">AAFK</strain>
    </source>
</reference>
<keyword evidence="2" id="KW-0472">Membrane</keyword>
<feature type="chain" id="PRO_5046002543" evidence="3">
    <location>
        <begin position="24"/>
        <end position="707"/>
    </location>
</feature>
<feature type="transmembrane region" description="Helical" evidence="2">
    <location>
        <begin position="507"/>
        <end position="531"/>
    </location>
</feature>
<evidence type="ECO:0000256" key="3">
    <source>
        <dbReference type="SAM" id="SignalP"/>
    </source>
</evidence>
<keyword evidence="5" id="KW-1185">Reference proteome</keyword>
<feature type="transmembrane region" description="Helical" evidence="2">
    <location>
        <begin position="68"/>
        <end position="94"/>
    </location>
</feature>
<dbReference type="NCBIfam" id="TIGR04346">
    <property type="entry name" value="DotA_TraY"/>
    <property type="match status" value="1"/>
</dbReference>
<dbReference type="InterPro" id="IPR027628">
    <property type="entry name" value="DotA_TraY"/>
</dbReference>
<evidence type="ECO:0000313" key="4">
    <source>
        <dbReference type="EMBL" id="MEK8089283.1"/>
    </source>
</evidence>
<feature type="compositionally biased region" description="Basic and acidic residues" evidence="1">
    <location>
        <begin position="697"/>
        <end position="707"/>
    </location>
</feature>
<organism evidence="4 5">
    <name type="scientific">Thermithiobacillus plumbiphilus</name>
    <dbReference type="NCBI Taxonomy" id="1729899"/>
    <lineage>
        <taxon>Bacteria</taxon>
        <taxon>Pseudomonadati</taxon>
        <taxon>Pseudomonadota</taxon>
        <taxon>Acidithiobacillia</taxon>
        <taxon>Acidithiobacillales</taxon>
        <taxon>Thermithiobacillaceae</taxon>
        <taxon>Thermithiobacillus</taxon>
    </lineage>
</organism>
<dbReference type="EMBL" id="JBBPCO010000004">
    <property type="protein sequence ID" value="MEK8089283.1"/>
    <property type="molecule type" value="Genomic_DNA"/>
</dbReference>
<dbReference type="RefSeq" id="WP_341370341.1">
    <property type="nucleotide sequence ID" value="NZ_JBBPCO010000004.1"/>
</dbReference>
<feature type="signal peptide" evidence="3">
    <location>
        <begin position="1"/>
        <end position="23"/>
    </location>
</feature>
<feature type="transmembrane region" description="Helical" evidence="2">
    <location>
        <begin position="552"/>
        <end position="581"/>
    </location>
</feature>